<dbReference type="InterPro" id="IPR038109">
    <property type="entry name" value="DNA_bind_recomb_sf"/>
</dbReference>
<dbReference type="RefSeq" id="WP_018383522.1">
    <property type="nucleotide sequence ID" value="NZ_LLZU01000005.1"/>
</dbReference>
<dbReference type="eggNOG" id="COG1961">
    <property type="taxonomic scope" value="Bacteria"/>
</dbReference>
<dbReference type="EMBL" id="LLZU01000005">
    <property type="protein sequence ID" value="KRV50225.1"/>
    <property type="molecule type" value="Genomic_DNA"/>
</dbReference>
<evidence type="ECO:0000256" key="1">
    <source>
        <dbReference type="SAM" id="MobiDB-lite"/>
    </source>
</evidence>
<feature type="region of interest" description="Disordered" evidence="1">
    <location>
        <begin position="71"/>
        <end position="97"/>
    </location>
</feature>
<dbReference type="Gene3D" id="3.90.1750.20">
    <property type="entry name" value="Putative Large Serine Recombinase, Chain B, Domain 2"/>
    <property type="match status" value="1"/>
</dbReference>
<name>A0A0T6LW56_WENVI</name>
<evidence type="ECO:0000259" key="2">
    <source>
        <dbReference type="Pfam" id="PF07508"/>
    </source>
</evidence>
<gene>
    <name evidence="3" type="ORF">AQ490_13985</name>
</gene>
<feature type="compositionally biased region" description="Low complexity" evidence="1">
    <location>
        <begin position="84"/>
        <end position="97"/>
    </location>
</feature>
<sequence>MTVPAPPRDGLAWSKGAVRAILTNSRYTGHQIWNRQRKEEVLLDVEDVTLRHRTKLVWNNPDEWVWSTHPVHEPLIPSQRRRTSTTTKPSPPNRSSA</sequence>
<dbReference type="GO" id="GO:0000150">
    <property type="term" value="F:DNA strand exchange activity"/>
    <property type="evidence" value="ECO:0007669"/>
    <property type="project" value="InterPro"/>
</dbReference>
<dbReference type="Proteomes" id="UP000050867">
    <property type="component" value="Unassembled WGS sequence"/>
</dbReference>
<dbReference type="GO" id="GO:0003677">
    <property type="term" value="F:DNA binding"/>
    <property type="evidence" value="ECO:0007669"/>
    <property type="project" value="InterPro"/>
</dbReference>
<dbReference type="AlphaFoldDB" id="A0A0T6LW56"/>
<evidence type="ECO:0000313" key="3">
    <source>
        <dbReference type="EMBL" id="KRV50225.1"/>
    </source>
</evidence>
<dbReference type="Pfam" id="PF07508">
    <property type="entry name" value="Recombinase"/>
    <property type="match status" value="1"/>
</dbReference>
<keyword evidence="4" id="KW-1185">Reference proteome</keyword>
<organism evidence="3 4">
    <name type="scientific">Wenjunlia vitaminophila</name>
    <name type="common">Streptomyces vitaminophilus</name>
    <dbReference type="NCBI Taxonomy" id="76728"/>
    <lineage>
        <taxon>Bacteria</taxon>
        <taxon>Bacillati</taxon>
        <taxon>Actinomycetota</taxon>
        <taxon>Actinomycetes</taxon>
        <taxon>Kitasatosporales</taxon>
        <taxon>Streptomycetaceae</taxon>
        <taxon>Wenjunlia</taxon>
    </lineage>
</organism>
<dbReference type="STRING" id="76728.AQ490_13985"/>
<evidence type="ECO:0000313" key="4">
    <source>
        <dbReference type="Proteomes" id="UP000050867"/>
    </source>
</evidence>
<feature type="domain" description="Recombinase" evidence="2">
    <location>
        <begin position="8"/>
        <end position="77"/>
    </location>
</feature>
<dbReference type="InterPro" id="IPR011109">
    <property type="entry name" value="DNA_bind_recombinase_dom"/>
</dbReference>
<reference evidence="3 4" key="1">
    <citation type="submission" date="2015-10" db="EMBL/GenBank/DDBJ databases">
        <title>Draft genome sequence of pyrrolomycin-producing Streptomyces vitaminophilus.</title>
        <authorList>
            <person name="Graham D.E."/>
            <person name="Mahan K.M."/>
            <person name="Klingeman D.M."/>
            <person name="Hettich R.L."/>
            <person name="Parry R.J."/>
        </authorList>
    </citation>
    <scope>NUCLEOTIDE SEQUENCE [LARGE SCALE GENOMIC DNA]</scope>
    <source>
        <strain evidence="3 4">ATCC 31673</strain>
    </source>
</reference>
<proteinExistence type="predicted"/>
<accession>A0A0T6LW56</accession>
<protein>
    <recommendedName>
        <fullName evidence="2">Recombinase domain-containing protein</fullName>
    </recommendedName>
</protein>
<comment type="caution">
    <text evidence="3">The sequence shown here is derived from an EMBL/GenBank/DDBJ whole genome shotgun (WGS) entry which is preliminary data.</text>
</comment>